<name>A0AAW5ED52_9BACI</name>
<proteinExistence type="predicted"/>
<protein>
    <submittedName>
        <fullName evidence="3">DUF4129 domain-containing protein</fullName>
    </submittedName>
</protein>
<feature type="transmembrane region" description="Helical" evidence="1">
    <location>
        <begin position="63"/>
        <end position="83"/>
    </location>
</feature>
<dbReference type="AlphaFoldDB" id="A0AAW5ED52"/>
<gene>
    <name evidence="3" type="ORF">MJG50_15250</name>
</gene>
<sequence length="213" mass="25663">MLDKDKAREELERILDGIEYRVYDQESDGLIARWWEAAKEWLGEILADIFPSFETASNAAGPLLIMIGIIVIGLLGVVTYLLIRNGRRSRRFRDNKPLASMKESNWSYQRHLAEANKLETLEEYSQSTRHMFLALLLYFHEREWLEARIWKTNWEYYDELRRVNREWAEQFYYLALLFDEVTYGERTIKKDEYMQFRTDAMRWLDPQNDTNII</sequence>
<keyword evidence="1" id="KW-1133">Transmembrane helix</keyword>
<evidence type="ECO:0000259" key="2">
    <source>
        <dbReference type="Pfam" id="PF13559"/>
    </source>
</evidence>
<keyword evidence="4" id="KW-1185">Reference proteome</keyword>
<evidence type="ECO:0000313" key="4">
    <source>
        <dbReference type="Proteomes" id="UP001431131"/>
    </source>
</evidence>
<reference evidence="3" key="1">
    <citation type="submission" date="2022-02" db="EMBL/GenBank/DDBJ databases">
        <title>Fredinandcohnia quinoae sp. nov. isolated from Chenopodium quinoa seeds.</title>
        <authorList>
            <person name="Saati-Santamaria Z."/>
            <person name="Flores-Felix J.D."/>
            <person name="Igual J.M."/>
            <person name="Velazquez E."/>
            <person name="Garcia-Fraile P."/>
            <person name="Martinez-Molina E."/>
        </authorList>
    </citation>
    <scope>NUCLEOTIDE SEQUENCE</scope>
    <source>
        <strain evidence="3">SECRCQ15</strain>
    </source>
</reference>
<feature type="domain" description="Protein-glutamine gamma-glutamyltransferase-like C-terminal" evidence="2">
    <location>
        <begin position="133"/>
        <end position="198"/>
    </location>
</feature>
<keyword evidence="1" id="KW-0472">Membrane</keyword>
<dbReference type="EMBL" id="JAKTTI010000026">
    <property type="protein sequence ID" value="MCH1626694.1"/>
    <property type="molecule type" value="Genomic_DNA"/>
</dbReference>
<accession>A0AAW5ED52</accession>
<dbReference type="Pfam" id="PF13559">
    <property type="entry name" value="DUF4129"/>
    <property type="match status" value="1"/>
</dbReference>
<dbReference type="RefSeq" id="WP_240256613.1">
    <property type="nucleotide sequence ID" value="NZ_JAKTTI010000026.1"/>
</dbReference>
<dbReference type="Proteomes" id="UP001431131">
    <property type="component" value="Unassembled WGS sequence"/>
</dbReference>
<evidence type="ECO:0000313" key="3">
    <source>
        <dbReference type="EMBL" id="MCH1626694.1"/>
    </source>
</evidence>
<organism evidence="3 4">
    <name type="scientific">Fredinandcohnia quinoae</name>
    <dbReference type="NCBI Taxonomy" id="2918902"/>
    <lineage>
        <taxon>Bacteria</taxon>
        <taxon>Bacillati</taxon>
        <taxon>Bacillota</taxon>
        <taxon>Bacilli</taxon>
        <taxon>Bacillales</taxon>
        <taxon>Bacillaceae</taxon>
        <taxon>Fredinandcohnia</taxon>
    </lineage>
</organism>
<keyword evidence="1" id="KW-0812">Transmembrane</keyword>
<evidence type="ECO:0000256" key="1">
    <source>
        <dbReference type="SAM" id="Phobius"/>
    </source>
</evidence>
<dbReference type="InterPro" id="IPR025403">
    <property type="entry name" value="TgpA-like_C"/>
</dbReference>
<comment type="caution">
    <text evidence="3">The sequence shown here is derived from an EMBL/GenBank/DDBJ whole genome shotgun (WGS) entry which is preliminary data.</text>
</comment>